<dbReference type="Proteomes" id="UP000603056">
    <property type="component" value="Unassembled WGS sequence"/>
</dbReference>
<comment type="caution">
    <text evidence="3">The sequence shown here is derived from an EMBL/GenBank/DDBJ whole genome shotgun (WGS) entry which is preliminary data.</text>
</comment>
<dbReference type="EMBL" id="CAJHIP010000020">
    <property type="protein sequence ID" value="CAD6493308.1"/>
    <property type="molecule type" value="Genomic_DNA"/>
</dbReference>
<feature type="transmembrane region" description="Helical" evidence="1">
    <location>
        <begin position="201"/>
        <end position="222"/>
    </location>
</feature>
<dbReference type="Pfam" id="PF09930">
    <property type="entry name" value="DUF2162"/>
    <property type="match status" value="1"/>
</dbReference>
<feature type="transmembrane region" description="Helical" evidence="1">
    <location>
        <begin position="167"/>
        <end position="189"/>
    </location>
</feature>
<evidence type="ECO:0000256" key="1">
    <source>
        <dbReference type="SAM" id="Phobius"/>
    </source>
</evidence>
<evidence type="ECO:0000313" key="4">
    <source>
        <dbReference type="Proteomes" id="UP000634805"/>
    </source>
</evidence>
<feature type="transmembrane region" description="Helical" evidence="1">
    <location>
        <begin position="335"/>
        <end position="354"/>
    </location>
</feature>
<dbReference type="AlphaFoldDB" id="A0A811TGA8"/>
<name>A0A811TGA8_9EURY</name>
<sequence>MRVRRVIFVAIKSCFLLTLCAGVRKRMAILAACICILFISPMMCVNGAEDMDVTELESYILKLVDTGKYEDAGRLYERIAIHHRNKSEWGRASEYHLLAAGNFVKAERHEPAGASCINAGDCFYEMRDCDNASKYYLLGAENYKKSDSGYDDSWIEGKVKKCTEKSVISSLAVIGILFGMIKFAGKAALGLGFAAVGKKGILMIAGIYFLIPLLMSVAIGAVRETLYEFINRLFDFGIAFGAFQLIMAVLLLTLGLYTIRKWKDKNDISKKTFLLMVVPCPVSLVTMFMTCAFFIINGIDAFKVGLLVGGVFSLSILGIMFTIQRLKLKKSPANLGTTMIFFGMLYLLSIVFIPAYLPLYDTAITIEGISSKDMISGSIFAVFMIFIGFLVERIKNVKNKEMTIKGA</sequence>
<reference evidence="3" key="1">
    <citation type="submission" date="2020-10" db="EMBL/GenBank/DDBJ databases">
        <authorList>
            <person name="Hahn C.J."/>
            <person name="Laso-Perez R."/>
            <person name="Vulcano F."/>
            <person name="Vaziourakis K.-M."/>
            <person name="Stokke R."/>
            <person name="Steen I.H."/>
            <person name="Teske A."/>
            <person name="Boetius A."/>
            <person name="Liebeke M."/>
            <person name="Amann R."/>
            <person name="Knittel K."/>
        </authorList>
    </citation>
    <scope>NUCLEOTIDE SEQUENCE</scope>
    <source>
        <strain evidence="3">Gfbio:e3339647-f889-4370-9287-4fb5cb688e4c:AG392D22_GoMArc1</strain>
        <strain evidence="2">Gfbio:e3339647-f889-4370-9287-4fb5cb688e4c:AG394J04_GoMArc1</strain>
    </source>
</reference>
<dbReference type="EMBL" id="CAJHIS010000031">
    <property type="protein sequence ID" value="CAD6494763.1"/>
    <property type="molecule type" value="Genomic_DNA"/>
</dbReference>
<dbReference type="Gene3D" id="1.25.40.10">
    <property type="entry name" value="Tetratricopeptide repeat domain"/>
    <property type="match status" value="1"/>
</dbReference>
<keyword evidence="1" id="KW-1133">Transmembrane helix</keyword>
<evidence type="ECO:0000313" key="3">
    <source>
        <dbReference type="EMBL" id="CAD6494763.1"/>
    </source>
</evidence>
<accession>A0A811TGA8</accession>
<proteinExistence type="predicted"/>
<keyword evidence="1" id="KW-0472">Membrane</keyword>
<dbReference type="SUPFAM" id="SSF48452">
    <property type="entry name" value="TPR-like"/>
    <property type="match status" value="1"/>
</dbReference>
<feature type="transmembrane region" description="Helical" evidence="1">
    <location>
        <begin position="374"/>
        <end position="391"/>
    </location>
</feature>
<evidence type="ECO:0000313" key="2">
    <source>
        <dbReference type="EMBL" id="CAD6493308.1"/>
    </source>
</evidence>
<keyword evidence="1" id="KW-0812">Transmembrane</keyword>
<gene>
    <name evidence="3" type="ORF">EMLJLAPB_00934</name>
    <name evidence="2" type="ORF">FFODKBPE_00471</name>
</gene>
<feature type="transmembrane region" description="Helical" evidence="1">
    <location>
        <begin position="272"/>
        <end position="296"/>
    </location>
</feature>
<dbReference type="InterPro" id="IPR011990">
    <property type="entry name" value="TPR-like_helical_dom_sf"/>
</dbReference>
<dbReference type="Proteomes" id="UP000634805">
    <property type="component" value="Unassembled WGS sequence"/>
</dbReference>
<feature type="transmembrane region" description="Helical" evidence="1">
    <location>
        <begin position="302"/>
        <end position="323"/>
    </location>
</feature>
<dbReference type="InterPro" id="IPR017199">
    <property type="entry name" value="UCP037409_transporter"/>
</dbReference>
<organism evidence="3 4">
    <name type="scientific">Candidatus Argoarchaeum ethanivorans</name>
    <dbReference type="NCBI Taxonomy" id="2608793"/>
    <lineage>
        <taxon>Archaea</taxon>
        <taxon>Methanobacteriati</taxon>
        <taxon>Methanobacteriota</taxon>
        <taxon>Stenosarchaea group</taxon>
        <taxon>Methanomicrobia</taxon>
        <taxon>Methanosarcinales</taxon>
        <taxon>Methanosarcinales incertae sedis</taxon>
        <taxon>GOM Arc I cluster</taxon>
        <taxon>Candidatus Argoarchaeum</taxon>
    </lineage>
</organism>
<protein>
    <submittedName>
        <fullName evidence="3">Uncharacterized protein</fullName>
    </submittedName>
</protein>
<feature type="transmembrane region" description="Helical" evidence="1">
    <location>
        <begin position="234"/>
        <end position="260"/>
    </location>
</feature>